<dbReference type="Pfam" id="PF09728">
    <property type="entry name" value="Taxilin"/>
    <property type="match status" value="1"/>
</dbReference>
<name>A0A6V7TM63_MELEN</name>
<dbReference type="GO" id="GO:0019905">
    <property type="term" value="F:syntaxin binding"/>
    <property type="evidence" value="ECO:0007669"/>
    <property type="project" value="InterPro"/>
</dbReference>
<feature type="compositionally biased region" description="Basic and acidic residues" evidence="3">
    <location>
        <begin position="377"/>
        <end position="400"/>
    </location>
</feature>
<keyword evidence="2" id="KW-0175">Coiled coil</keyword>
<dbReference type="EMBL" id="CAJEWN010000006">
    <property type="protein sequence ID" value="CAD2127573.1"/>
    <property type="molecule type" value="Genomic_DNA"/>
</dbReference>
<evidence type="ECO:0000313" key="4">
    <source>
        <dbReference type="EMBL" id="CAD2127573.1"/>
    </source>
</evidence>
<organism evidence="4 5">
    <name type="scientific">Meloidogyne enterolobii</name>
    <name type="common">Root-knot nematode worm</name>
    <name type="synonym">Meloidogyne mayaguensis</name>
    <dbReference type="NCBI Taxonomy" id="390850"/>
    <lineage>
        <taxon>Eukaryota</taxon>
        <taxon>Metazoa</taxon>
        <taxon>Ecdysozoa</taxon>
        <taxon>Nematoda</taxon>
        <taxon>Chromadorea</taxon>
        <taxon>Rhabditida</taxon>
        <taxon>Tylenchina</taxon>
        <taxon>Tylenchomorpha</taxon>
        <taxon>Tylenchoidea</taxon>
        <taxon>Meloidogynidae</taxon>
        <taxon>Meloidogyninae</taxon>
        <taxon>Meloidogyne</taxon>
    </lineage>
</organism>
<dbReference type="Proteomes" id="UP000580250">
    <property type="component" value="Unassembled WGS sequence"/>
</dbReference>
<dbReference type="InterPro" id="IPR026183">
    <property type="entry name" value="Taxilin_fam"/>
</dbReference>
<gene>
    <name evidence="4" type="ORF">MENT_LOCUS1947</name>
</gene>
<feature type="region of interest" description="Disordered" evidence="3">
    <location>
        <begin position="339"/>
        <end position="400"/>
    </location>
</feature>
<protein>
    <submittedName>
        <fullName evidence="4">Uncharacterized protein</fullName>
    </submittedName>
</protein>
<dbReference type="AlphaFoldDB" id="A0A6V7TM63"/>
<sequence length="400" mass="45101">MDLAATSSSAPAVASPAIEKAREKQRRRICEAITGLKPEDQIEFLISRLAESDVSTGEQKKELEQTKRENGKLNLKLDSVQKMLSKAELSKSKLEQLCRELSKAQREEKEANQMRLKHIQATHADTVESFKKSLADIQHSVESKQEHSKRVADVERLSTNLNQMAADYETRLNDIKKLYDERDADLAKIASAKDKELGLMRVQIEEMQKRVSEVFSENVQLKKQSLNDETRLKESVEAELKTRQLLDEYAHKYAALTESLSSTNGSFDNLKEQMSKMNGTMIKVQGDAKKWREQAEAANKLATSLSLAKVESDNLLAFKNRQLAQLQELCRRLNKENRGIDKNSMSSNDNEIGEKGKEENEEGASTSNGAEGEGGGEEGKIEEKIAQIDLKEEIKEEKKE</sequence>
<dbReference type="PANTHER" id="PTHR16127:SF13">
    <property type="entry name" value="GH01188P"/>
    <property type="match status" value="1"/>
</dbReference>
<feature type="region of interest" description="Disordered" evidence="3">
    <location>
        <begin position="1"/>
        <end position="21"/>
    </location>
</feature>
<evidence type="ECO:0000256" key="1">
    <source>
        <dbReference type="ARBA" id="ARBA00009550"/>
    </source>
</evidence>
<evidence type="ECO:0000256" key="2">
    <source>
        <dbReference type="SAM" id="Coils"/>
    </source>
</evidence>
<feature type="coiled-coil region" evidence="2">
    <location>
        <begin position="63"/>
        <end position="114"/>
    </location>
</feature>
<proteinExistence type="inferred from homology"/>
<evidence type="ECO:0000313" key="5">
    <source>
        <dbReference type="Proteomes" id="UP000580250"/>
    </source>
</evidence>
<dbReference type="PANTHER" id="PTHR16127">
    <property type="entry name" value="TAXILIN"/>
    <property type="match status" value="1"/>
</dbReference>
<comment type="similarity">
    <text evidence="1">Belongs to the taxilin family.</text>
</comment>
<feature type="compositionally biased region" description="Low complexity" evidence="3">
    <location>
        <begin position="1"/>
        <end position="17"/>
    </location>
</feature>
<comment type="caution">
    <text evidence="4">The sequence shown here is derived from an EMBL/GenBank/DDBJ whole genome shotgun (WGS) entry which is preliminary data.</text>
</comment>
<reference evidence="4 5" key="1">
    <citation type="submission" date="2020-08" db="EMBL/GenBank/DDBJ databases">
        <authorList>
            <person name="Koutsovoulos G."/>
            <person name="Danchin GJ E."/>
        </authorList>
    </citation>
    <scope>NUCLEOTIDE SEQUENCE [LARGE SCALE GENOMIC DNA]</scope>
</reference>
<dbReference type="OrthoDB" id="425555at2759"/>
<accession>A0A6V7TM63</accession>
<evidence type="ECO:0000256" key="3">
    <source>
        <dbReference type="SAM" id="MobiDB-lite"/>
    </source>
</evidence>